<dbReference type="EMBL" id="CP002691">
    <property type="protein sequence ID" value="AEE49050.1"/>
    <property type="molecule type" value="Genomic_DNA"/>
</dbReference>
<dbReference type="Pfam" id="PF01225">
    <property type="entry name" value="Mur_ligase"/>
    <property type="match status" value="1"/>
</dbReference>
<dbReference type="HAMAP" id="MF_00046">
    <property type="entry name" value="MurC"/>
    <property type="match status" value="1"/>
</dbReference>
<evidence type="ECO:0000259" key="17">
    <source>
        <dbReference type="Pfam" id="PF08245"/>
    </source>
</evidence>
<accession>F4KSU3</accession>
<dbReference type="KEGG" id="hhy:Halhy_1152"/>
<evidence type="ECO:0000256" key="7">
    <source>
        <dbReference type="ARBA" id="ARBA00022741"/>
    </source>
</evidence>
<feature type="domain" description="Mur ligase N-terminal catalytic" evidence="15">
    <location>
        <begin position="10"/>
        <end position="106"/>
    </location>
</feature>
<comment type="similarity">
    <text evidence="14">Belongs to the MurCDEF family.</text>
</comment>
<gene>
    <name evidence="14" type="primary">murC</name>
    <name evidence="18" type="ordered locus">Halhy_1152</name>
</gene>
<keyword evidence="12 14" id="KW-0961">Cell wall biogenesis/degradation</keyword>
<dbReference type="PANTHER" id="PTHR43445:SF3">
    <property type="entry name" value="UDP-N-ACETYLMURAMATE--L-ALANINE LIGASE"/>
    <property type="match status" value="1"/>
</dbReference>
<dbReference type="InterPro" id="IPR000713">
    <property type="entry name" value="Mur_ligase_N"/>
</dbReference>
<feature type="domain" description="Mur ligase C-terminal" evidence="16">
    <location>
        <begin position="310"/>
        <end position="435"/>
    </location>
</feature>
<evidence type="ECO:0000256" key="4">
    <source>
        <dbReference type="ARBA" id="ARBA00022490"/>
    </source>
</evidence>
<evidence type="ECO:0000256" key="3">
    <source>
        <dbReference type="ARBA" id="ARBA00012211"/>
    </source>
</evidence>
<feature type="binding site" evidence="14">
    <location>
        <begin position="115"/>
        <end position="121"/>
    </location>
    <ligand>
        <name>ATP</name>
        <dbReference type="ChEBI" id="CHEBI:30616"/>
    </ligand>
</feature>
<dbReference type="eggNOG" id="COG0773">
    <property type="taxonomic scope" value="Bacteria"/>
</dbReference>
<keyword evidence="9 14" id="KW-0133">Cell shape</keyword>
<dbReference type="InterPro" id="IPR050061">
    <property type="entry name" value="MurCDEF_pg_biosynth"/>
</dbReference>
<dbReference type="Proteomes" id="UP000008461">
    <property type="component" value="Chromosome"/>
</dbReference>
<keyword evidence="4 14" id="KW-0963">Cytoplasm</keyword>
<dbReference type="GO" id="GO:0009252">
    <property type="term" value="P:peptidoglycan biosynthetic process"/>
    <property type="evidence" value="ECO:0007669"/>
    <property type="project" value="UniProtKB-UniRule"/>
</dbReference>
<reference evidence="18 19" key="1">
    <citation type="journal article" date="2011" name="Stand. Genomic Sci.">
        <title>Complete genome sequence of Haliscomenobacter hydrossis type strain (O).</title>
        <authorList>
            <consortium name="US DOE Joint Genome Institute (JGI-PGF)"/>
            <person name="Daligault H."/>
            <person name="Lapidus A."/>
            <person name="Zeytun A."/>
            <person name="Nolan M."/>
            <person name="Lucas S."/>
            <person name="Del Rio T.G."/>
            <person name="Tice H."/>
            <person name="Cheng J.F."/>
            <person name="Tapia R."/>
            <person name="Han C."/>
            <person name="Goodwin L."/>
            <person name="Pitluck S."/>
            <person name="Liolios K."/>
            <person name="Pagani I."/>
            <person name="Ivanova N."/>
            <person name="Huntemann M."/>
            <person name="Mavromatis K."/>
            <person name="Mikhailova N."/>
            <person name="Pati A."/>
            <person name="Chen A."/>
            <person name="Palaniappan K."/>
            <person name="Land M."/>
            <person name="Hauser L."/>
            <person name="Brambilla E.M."/>
            <person name="Rohde M."/>
            <person name="Verbarg S."/>
            <person name="Goker M."/>
            <person name="Bristow J."/>
            <person name="Eisen J.A."/>
            <person name="Markowitz V."/>
            <person name="Hugenholtz P."/>
            <person name="Kyrpides N.C."/>
            <person name="Klenk H.P."/>
            <person name="Woyke T."/>
        </authorList>
    </citation>
    <scope>NUCLEOTIDE SEQUENCE [LARGE SCALE GENOMIC DNA]</scope>
    <source>
        <strain evidence="19">ATCC 27775 / DSM 1100 / LMG 10767 / O</strain>
    </source>
</reference>
<dbReference type="OrthoDB" id="9804126at2"/>
<dbReference type="InterPro" id="IPR004101">
    <property type="entry name" value="Mur_ligase_C"/>
</dbReference>
<dbReference type="SUPFAM" id="SSF51984">
    <property type="entry name" value="MurCD N-terminal domain"/>
    <property type="match status" value="1"/>
</dbReference>
<dbReference type="GO" id="GO:0051301">
    <property type="term" value="P:cell division"/>
    <property type="evidence" value="ECO:0007669"/>
    <property type="project" value="UniProtKB-KW"/>
</dbReference>
<organism evidence="18 19">
    <name type="scientific">Haliscomenobacter hydrossis (strain ATCC 27775 / DSM 1100 / LMG 10767 / O)</name>
    <dbReference type="NCBI Taxonomy" id="760192"/>
    <lineage>
        <taxon>Bacteria</taxon>
        <taxon>Pseudomonadati</taxon>
        <taxon>Bacteroidota</taxon>
        <taxon>Saprospiria</taxon>
        <taxon>Saprospirales</taxon>
        <taxon>Haliscomenobacteraceae</taxon>
        <taxon>Haliscomenobacter</taxon>
    </lineage>
</organism>
<comment type="subcellular location">
    <subcellularLocation>
        <location evidence="1 14">Cytoplasm</location>
    </subcellularLocation>
</comment>
<dbReference type="GO" id="GO:0008360">
    <property type="term" value="P:regulation of cell shape"/>
    <property type="evidence" value="ECO:0007669"/>
    <property type="project" value="UniProtKB-KW"/>
</dbReference>
<evidence type="ECO:0000256" key="14">
    <source>
        <dbReference type="HAMAP-Rule" id="MF_00046"/>
    </source>
</evidence>
<proteinExistence type="inferred from homology"/>
<comment type="catalytic activity">
    <reaction evidence="13 14">
        <text>UDP-N-acetyl-alpha-D-muramate + L-alanine + ATP = UDP-N-acetyl-alpha-D-muramoyl-L-alanine + ADP + phosphate + H(+)</text>
        <dbReference type="Rhea" id="RHEA:23372"/>
        <dbReference type="ChEBI" id="CHEBI:15378"/>
        <dbReference type="ChEBI" id="CHEBI:30616"/>
        <dbReference type="ChEBI" id="CHEBI:43474"/>
        <dbReference type="ChEBI" id="CHEBI:57972"/>
        <dbReference type="ChEBI" id="CHEBI:70757"/>
        <dbReference type="ChEBI" id="CHEBI:83898"/>
        <dbReference type="ChEBI" id="CHEBI:456216"/>
        <dbReference type="EC" id="6.3.2.8"/>
    </reaction>
</comment>
<evidence type="ECO:0000259" key="15">
    <source>
        <dbReference type="Pfam" id="PF01225"/>
    </source>
</evidence>
<dbReference type="InterPro" id="IPR036565">
    <property type="entry name" value="Mur-like_cat_sf"/>
</dbReference>
<dbReference type="GO" id="GO:0071555">
    <property type="term" value="P:cell wall organization"/>
    <property type="evidence" value="ECO:0007669"/>
    <property type="project" value="UniProtKB-KW"/>
</dbReference>
<dbReference type="Gene3D" id="3.40.1190.10">
    <property type="entry name" value="Mur-like, catalytic domain"/>
    <property type="match status" value="1"/>
</dbReference>
<keyword evidence="7 14" id="KW-0547">Nucleotide-binding</keyword>
<dbReference type="GO" id="GO:0005737">
    <property type="term" value="C:cytoplasm"/>
    <property type="evidence" value="ECO:0007669"/>
    <property type="project" value="UniProtKB-SubCell"/>
</dbReference>
<dbReference type="Gene3D" id="3.40.50.720">
    <property type="entry name" value="NAD(P)-binding Rossmann-like Domain"/>
    <property type="match status" value="1"/>
</dbReference>
<dbReference type="SUPFAM" id="SSF53244">
    <property type="entry name" value="MurD-like peptide ligases, peptide-binding domain"/>
    <property type="match status" value="1"/>
</dbReference>
<dbReference type="Gene3D" id="3.90.190.20">
    <property type="entry name" value="Mur ligase, C-terminal domain"/>
    <property type="match status" value="1"/>
</dbReference>
<comment type="function">
    <text evidence="14">Cell wall formation.</text>
</comment>
<reference key="2">
    <citation type="submission" date="2011-04" db="EMBL/GenBank/DDBJ databases">
        <title>Complete sequence of chromosome of Haliscomenobacter hydrossis DSM 1100.</title>
        <authorList>
            <consortium name="US DOE Joint Genome Institute (JGI-PGF)"/>
            <person name="Lucas S."/>
            <person name="Han J."/>
            <person name="Lapidus A."/>
            <person name="Bruce D."/>
            <person name="Goodwin L."/>
            <person name="Pitluck S."/>
            <person name="Peters L."/>
            <person name="Kyrpides N."/>
            <person name="Mavromatis K."/>
            <person name="Ivanova N."/>
            <person name="Ovchinnikova G."/>
            <person name="Pagani I."/>
            <person name="Daligault H."/>
            <person name="Detter J.C."/>
            <person name="Han C."/>
            <person name="Land M."/>
            <person name="Hauser L."/>
            <person name="Markowitz V."/>
            <person name="Cheng J.-F."/>
            <person name="Hugenholtz P."/>
            <person name="Woyke T."/>
            <person name="Wu D."/>
            <person name="Verbarg S."/>
            <person name="Frueling A."/>
            <person name="Brambilla E."/>
            <person name="Klenk H.-P."/>
            <person name="Eisen J.A."/>
        </authorList>
    </citation>
    <scope>NUCLEOTIDE SEQUENCE</scope>
    <source>
        <strain>DSM 1100</strain>
    </source>
</reference>
<evidence type="ECO:0000256" key="5">
    <source>
        <dbReference type="ARBA" id="ARBA00022598"/>
    </source>
</evidence>
<dbReference type="Pfam" id="PF02875">
    <property type="entry name" value="Mur_ligase_C"/>
    <property type="match status" value="1"/>
</dbReference>
<dbReference type="AlphaFoldDB" id="F4KSU3"/>
<keyword evidence="5 14" id="KW-0436">Ligase</keyword>
<dbReference type="InterPro" id="IPR013221">
    <property type="entry name" value="Mur_ligase_cen"/>
</dbReference>
<dbReference type="STRING" id="760192.Halhy_1152"/>
<evidence type="ECO:0000256" key="1">
    <source>
        <dbReference type="ARBA" id="ARBA00004496"/>
    </source>
</evidence>
<dbReference type="RefSeq" id="WP_013763605.1">
    <property type="nucleotide sequence ID" value="NC_015510.1"/>
</dbReference>
<evidence type="ECO:0000256" key="9">
    <source>
        <dbReference type="ARBA" id="ARBA00022960"/>
    </source>
</evidence>
<dbReference type="GO" id="GO:0008763">
    <property type="term" value="F:UDP-N-acetylmuramate-L-alanine ligase activity"/>
    <property type="evidence" value="ECO:0007669"/>
    <property type="project" value="UniProtKB-UniRule"/>
</dbReference>
<keyword evidence="10 14" id="KW-0573">Peptidoglycan synthesis</keyword>
<dbReference type="NCBIfam" id="TIGR01082">
    <property type="entry name" value="murC"/>
    <property type="match status" value="1"/>
</dbReference>
<keyword evidence="6 14" id="KW-0132">Cell division</keyword>
<dbReference type="PANTHER" id="PTHR43445">
    <property type="entry name" value="UDP-N-ACETYLMURAMATE--L-ALANINE LIGASE-RELATED"/>
    <property type="match status" value="1"/>
</dbReference>
<dbReference type="GO" id="GO:0005524">
    <property type="term" value="F:ATP binding"/>
    <property type="evidence" value="ECO:0007669"/>
    <property type="project" value="UniProtKB-UniRule"/>
</dbReference>
<evidence type="ECO:0000256" key="11">
    <source>
        <dbReference type="ARBA" id="ARBA00023306"/>
    </source>
</evidence>
<evidence type="ECO:0000313" key="19">
    <source>
        <dbReference type="Proteomes" id="UP000008461"/>
    </source>
</evidence>
<evidence type="ECO:0000256" key="10">
    <source>
        <dbReference type="ARBA" id="ARBA00022984"/>
    </source>
</evidence>
<evidence type="ECO:0000256" key="6">
    <source>
        <dbReference type="ARBA" id="ARBA00022618"/>
    </source>
</evidence>
<feature type="domain" description="Mur ligase central" evidence="17">
    <location>
        <begin position="113"/>
        <end position="287"/>
    </location>
</feature>
<keyword evidence="11 14" id="KW-0131">Cell cycle</keyword>
<evidence type="ECO:0000259" key="16">
    <source>
        <dbReference type="Pfam" id="PF02875"/>
    </source>
</evidence>
<dbReference type="InterPro" id="IPR005758">
    <property type="entry name" value="UDP-N-AcMur_Ala_ligase_MurC"/>
</dbReference>
<name>F4KSU3_HALH1</name>
<keyword evidence="19" id="KW-1185">Reference proteome</keyword>
<dbReference type="SUPFAM" id="SSF53623">
    <property type="entry name" value="MurD-like peptide ligases, catalytic domain"/>
    <property type="match status" value="1"/>
</dbReference>
<dbReference type="UniPathway" id="UPA00219"/>
<protein>
    <recommendedName>
        <fullName evidence="3 14">UDP-N-acetylmuramate--L-alanine ligase</fullName>
        <ecNumber evidence="3 14">6.3.2.8</ecNumber>
    </recommendedName>
    <alternativeName>
        <fullName evidence="14">UDP-N-acetylmuramoyl-L-alanine synthetase</fullName>
    </alternativeName>
</protein>
<evidence type="ECO:0000256" key="2">
    <source>
        <dbReference type="ARBA" id="ARBA00004752"/>
    </source>
</evidence>
<keyword evidence="8 14" id="KW-0067">ATP-binding</keyword>
<evidence type="ECO:0000256" key="12">
    <source>
        <dbReference type="ARBA" id="ARBA00023316"/>
    </source>
</evidence>
<dbReference type="Pfam" id="PF08245">
    <property type="entry name" value="Mur_ligase_M"/>
    <property type="match status" value="1"/>
</dbReference>
<evidence type="ECO:0000256" key="13">
    <source>
        <dbReference type="ARBA" id="ARBA00047833"/>
    </source>
</evidence>
<evidence type="ECO:0000256" key="8">
    <source>
        <dbReference type="ARBA" id="ARBA00022840"/>
    </source>
</evidence>
<sequence length="456" mass="50590">MLDLQDIKRLYFIGIGGIGMSAIARYFLQRGVEVHGYDRTSTELTRALEAEGMQVHYDEDVNKIPAGVDLVVYTPAVPTSHAEYQYFLTQGTPIKKRAEVLGIISRGMKTVAIAGTHGKTTTSSLTAHLLRSTGVDCTAFLGGIARNFESNYVLGSSEWVVVEADEFDRSFLHLHPDIASIMSMDADHLDIYGDAETLLNTGFKAFAKQIKPGGTLWLQHNLTTHFDATTAYRSFGVEGGDYQAHNIRVEKGYFVFDYLSPEREIKGLRMPLPGRHNIENATVAMSIALQLGASDEALRDGLEAFRGVKRRFEIIHRDEEVAFFDDYAHHPTELNAAIGAARELFPAARITGVFQPHLYSRTRDFAEGFAEALDGLDEIYLLDIYPARELPIPGVSSEMLVKLMRNPNVHLITKAELLPALQKNKPEVLLTLGAGDIDTLVEPIGNWLKSLKPEKV</sequence>
<dbReference type="HOGENOM" id="CLU_028104_2_2_10"/>
<evidence type="ECO:0000313" key="18">
    <source>
        <dbReference type="EMBL" id="AEE49050.1"/>
    </source>
</evidence>
<comment type="pathway">
    <text evidence="2 14">Cell wall biogenesis; peptidoglycan biosynthesis.</text>
</comment>
<dbReference type="EC" id="6.3.2.8" evidence="3 14"/>
<dbReference type="InterPro" id="IPR036615">
    <property type="entry name" value="Mur_ligase_C_dom_sf"/>
</dbReference>